<name>A0A4P8HQU9_9BURK</name>
<evidence type="ECO:0000313" key="12">
    <source>
        <dbReference type="Proteomes" id="UP000298763"/>
    </source>
</evidence>
<feature type="transmembrane region" description="Helical" evidence="7">
    <location>
        <begin position="676"/>
        <end position="698"/>
    </location>
</feature>
<keyword evidence="12" id="KW-1185">Reference proteome</keyword>
<evidence type="ECO:0000256" key="6">
    <source>
        <dbReference type="ARBA" id="ARBA00038076"/>
    </source>
</evidence>
<dbReference type="EMBL" id="CP040017">
    <property type="protein sequence ID" value="QCP12173.1"/>
    <property type="molecule type" value="Genomic_DNA"/>
</dbReference>
<dbReference type="InterPro" id="IPR025857">
    <property type="entry name" value="MacB_PCD"/>
</dbReference>
<feature type="transmembrane region" description="Helical" evidence="7">
    <location>
        <begin position="427"/>
        <end position="452"/>
    </location>
</feature>
<dbReference type="GO" id="GO:0022857">
    <property type="term" value="F:transmembrane transporter activity"/>
    <property type="evidence" value="ECO:0007669"/>
    <property type="project" value="TreeGrafter"/>
</dbReference>
<evidence type="ECO:0000256" key="4">
    <source>
        <dbReference type="ARBA" id="ARBA00022989"/>
    </source>
</evidence>
<feature type="domain" description="MacB-like periplasmic core" evidence="9">
    <location>
        <begin position="525"/>
        <end position="630"/>
    </location>
</feature>
<feature type="transmembrane region" description="Helical" evidence="7">
    <location>
        <begin position="345"/>
        <end position="363"/>
    </location>
</feature>
<evidence type="ECO:0000256" key="1">
    <source>
        <dbReference type="ARBA" id="ARBA00004651"/>
    </source>
</evidence>
<dbReference type="Proteomes" id="UP000298763">
    <property type="component" value="Chromosome"/>
</dbReference>
<dbReference type="Pfam" id="PF12704">
    <property type="entry name" value="MacB_PCD"/>
    <property type="match status" value="2"/>
</dbReference>
<evidence type="ECO:0000256" key="3">
    <source>
        <dbReference type="ARBA" id="ARBA00022692"/>
    </source>
</evidence>
<dbReference type="OrthoDB" id="9770036at2"/>
<comment type="similarity">
    <text evidence="6">Belongs to the ABC-4 integral membrane protein family.</text>
</comment>
<dbReference type="GO" id="GO:0005886">
    <property type="term" value="C:plasma membrane"/>
    <property type="evidence" value="ECO:0007669"/>
    <property type="project" value="UniProtKB-SubCell"/>
</dbReference>
<sequence length="800" mass="84084">MRLRDFRIGWRVLARQPMHTAAMLLGLAVGLATAFLLLAFVHYSFSYDSAVPDNRNVYVFKHKLKLLAEPHWIEQMPLPAYDVVADSGLPLTLCVMIPHGETVNVNGKLQDIEFTEVSATFPAMFGVRALAGDLAAALARPDGLALTPRGAANLFGTAAALGSTVEVNGRVLRVLALLPEPQPNTTLPYTALVGEGTVLWKPGEREQQRYNWTGLAGKLYARAPGVQAQAMAAPVQQEANRVVAAMLGADAMRKVGGTMVEVAVTPLAEAYFDTDVAVFHGGARASKARVLALAGLALLIIALAATNYVNLATVRVLARGREIAVRKTLGAGAGRLATQFVAESAAVALAATGLGLMLAWLLLPMFSELMDRPLAAFLSPASLLAAVAIGLATGLACGIWPARMALRVLPARALAGRAGSEPAGNAWLRRALTVFQFAAAISLCALALAIGWQARFAARADPGFAVDEFILMHLHHEASAGKRQAFLEAVERLPGIGGAALIDLPFGYPMVRNSTAFRGPAGVEQRLEMSLVSPNFFAVTGIVPVAGTGFDGGRPAAPQKNDVILNGAAARALGFASEAAAVGQAVMMGSVPLRVVGIAPPLRHKGSRYPLTAMVYMVAQADANLVMLRTRLDADVLEKALLPLRERYLPGQPLRVQRARAVFEDGSADDRRIARLLTLGTAVATGIAAFGIYVLAAGSVQRRGREIALRKLHGAGGRAIALLVGTEFALLLLAAAALALPPAGFAIAHYLAGFAEATAHAWWALPAALIVGVLTALGATLRHAIVAMRVMPVAALRQGE</sequence>
<accession>A0A4P8HQU9</accession>
<evidence type="ECO:0000256" key="7">
    <source>
        <dbReference type="SAM" id="Phobius"/>
    </source>
</evidence>
<evidence type="ECO:0000256" key="5">
    <source>
        <dbReference type="ARBA" id="ARBA00023136"/>
    </source>
</evidence>
<gene>
    <name evidence="11" type="ORF">FCL38_18400</name>
    <name evidence="10" type="ORF">FHS02_001085</name>
</gene>
<keyword evidence="5 7" id="KW-0472">Membrane</keyword>
<proteinExistence type="inferred from homology"/>
<feature type="domain" description="MacB-like periplasmic core" evidence="9">
    <location>
        <begin position="20"/>
        <end position="233"/>
    </location>
</feature>
<reference evidence="11 12" key="1">
    <citation type="submission" date="2019-05" db="EMBL/GenBank/DDBJ databases">
        <title>Draft Genome Sequences of Six Type Strains of the Genus Massilia.</title>
        <authorList>
            <person name="Miess H."/>
            <person name="Frediansyhah A."/>
            <person name="Gross H."/>
        </authorList>
    </citation>
    <scope>NUCLEOTIDE SEQUENCE [LARGE SCALE GENOMIC DNA]</scope>
    <source>
        <strain evidence="11 12">DSMZ 26121</strain>
    </source>
</reference>
<dbReference type="InterPro" id="IPR050250">
    <property type="entry name" value="Macrolide_Exporter_MacB"/>
</dbReference>
<evidence type="ECO:0000259" key="8">
    <source>
        <dbReference type="Pfam" id="PF02687"/>
    </source>
</evidence>
<dbReference type="AlphaFoldDB" id="A0A4P8HQU9"/>
<comment type="subcellular location">
    <subcellularLocation>
        <location evidence="1">Cell membrane</location>
        <topology evidence="1">Multi-pass membrane protein</topology>
    </subcellularLocation>
</comment>
<keyword evidence="2" id="KW-1003">Cell membrane</keyword>
<feature type="domain" description="ABC3 transporter permease C-terminal" evidence="8">
    <location>
        <begin position="296"/>
        <end position="407"/>
    </location>
</feature>
<feature type="transmembrane region" description="Helical" evidence="7">
    <location>
        <begin position="290"/>
        <end position="311"/>
    </location>
</feature>
<evidence type="ECO:0000313" key="13">
    <source>
        <dbReference type="Proteomes" id="UP000584325"/>
    </source>
</evidence>
<protein>
    <submittedName>
        <fullName evidence="11">FtsX-like permease family protein</fullName>
    </submittedName>
    <submittedName>
        <fullName evidence="10">Putative ABC transport system permease protein</fullName>
    </submittedName>
</protein>
<evidence type="ECO:0000256" key="2">
    <source>
        <dbReference type="ARBA" id="ARBA00022475"/>
    </source>
</evidence>
<dbReference type="InterPro" id="IPR003838">
    <property type="entry name" value="ABC3_permease_C"/>
</dbReference>
<keyword evidence="4 7" id="KW-1133">Transmembrane helix</keyword>
<evidence type="ECO:0000313" key="11">
    <source>
        <dbReference type="EMBL" id="QCP12173.1"/>
    </source>
</evidence>
<feature type="transmembrane region" description="Helical" evidence="7">
    <location>
        <begin position="383"/>
        <end position="406"/>
    </location>
</feature>
<reference evidence="10 13" key="2">
    <citation type="submission" date="2020-08" db="EMBL/GenBank/DDBJ databases">
        <title>Genomic Encyclopedia of Type Strains, Phase III (KMG-III): the genomes of soil and plant-associated and newly described type strains.</title>
        <authorList>
            <person name="Whitman W."/>
        </authorList>
    </citation>
    <scope>NUCLEOTIDE SEQUENCE [LARGE SCALE GENOMIC DNA]</scope>
    <source>
        <strain evidence="10 13">CECT 7753</strain>
    </source>
</reference>
<dbReference type="EMBL" id="JACHXS010000002">
    <property type="protein sequence ID" value="MBB3220286.1"/>
    <property type="molecule type" value="Genomic_DNA"/>
</dbReference>
<feature type="transmembrane region" description="Helical" evidence="7">
    <location>
        <begin position="21"/>
        <end position="45"/>
    </location>
</feature>
<organism evidence="10 13">
    <name type="scientific">Pseudoduganella umbonata</name>
    <dbReference type="NCBI Taxonomy" id="864828"/>
    <lineage>
        <taxon>Bacteria</taxon>
        <taxon>Pseudomonadati</taxon>
        <taxon>Pseudomonadota</taxon>
        <taxon>Betaproteobacteria</taxon>
        <taxon>Burkholderiales</taxon>
        <taxon>Oxalobacteraceae</taxon>
        <taxon>Telluria group</taxon>
        <taxon>Pseudoduganella</taxon>
    </lineage>
</organism>
<dbReference type="PANTHER" id="PTHR30572:SF4">
    <property type="entry name" value="ABC TRANSPORTER PERMEASE YTRF"/>
    <property type="match status" value="1"/>
</dbReference>
<feature type="transmembrane region" description="Helical" evidence="7">
    <location>
        <begin position="760"/>
        <end position="781"/>
    </location>
</feature>
<keyword evidence="3 7" id="KW-0812">Transmembrane</keyword>
<dbReference type="Pfam" id="PF02687">
    <property type="entry name" value="FtsX"/>
    <property type="match status" value="1"/>
</dbReference>
<evidence type="ECO:0000313" key="10">
    <source>
        <dbReference type="EMBL" id="MBB3220286.1"/>
    </source>
</evidence>
<feature type="transmembrane region" description="Helical" evidence="7">
    <location>
        <begin position="719"/>
        <end position="740"/>
    </location>
</feature>
<dbReference type="PANTHER" id="PTHR30572">
    <property type="entry name" value="MEMBRANE COMPONENT OF TRANSPORTER-RELATED"/>
    <property type="match status" value="1"/>
</dbReference>
<dbReference type="Proteomes" id="UP000584325">
    <property type="component" value="Unassembled WGS sequence"/>
</dbReference>
<evidence type="ECO:0000259" key="9">
    <source>
        <dbReference type="Pfam" id="PF12704"/>
    </source>
</evidence>
<dbReference type="RefSeq" id="WP_137315013.1">
    <property type="nucleotide sequence ID" value="NZ_CP040017.1"/>
</dbReference>